<dbReference type="CDD" id="cd11304">
    <property type="entry name" value="Cadherin_repeat"/>
    <property type="match status" value="5"/>
</dbReference>
<name>A0A9D4HN25_DREPO</name>
<gene>
    <name evidence="12" type="ORF">DPMN_051183</name>
</gene>
<dbReference type="GO" id="GO:0016342">
    <property type="term" value="C:catenin complex"/>
    <property type="evidence" value="ECO:0007669"/>
    <property type="project" value="TreeGrafter"/>
</dbReference>
<evidence type="ECO:0000256" key="5">
    <source>
        <dbReference type="ARBA" id="ARBA00022837"/>
    </source>
</evidence>
<keyword evidence="7 10" id="KW-0472">Membrane</keyword>
<dbReference type="GO" id="GO:0005912">
    <property type="term" value="C:adherens junction"/>
    <property type="evidence" value="ECO:0007669"/>
    <property type="project" value="TreeGrafter"/>
</dbReference>
<comment type="subcellular location">
    <subcellularLocation>
        <location evidence="1">Membrane</location>
        <topology evidence="1">Single-pass membrane protein</topology>
    </subcellularLocation>
</comment>
<dbReference type="GO" id="GO:0005509">
    <property type="term" value="F:calcium ion binding"/>
    <property type="evidence" value="ECO:0007669"/>
    <property type="project" value="UniProtKB-UniRule"/>
</dbReference>
<proteinExistence type="predicted"/>
<evidence type="ECO:0000256" key="6">
    <source>
        <dbReference type="ARBA" id="ARBA00022989"/>
    </source>
</evidence>
<dbReference type="SMART" id="SM00112">
    <property type="entry name" value="CA"/>
    <property type="match status" value="5"/>
</dbReference>
<evidence type="ECO:0000313" key="12">
    <source>
        <dbReference type="EMBL" id="KAH3725349.1"/>
    </source>
</evidence>
<keyword evidence="3" id="KW-0732">Signal</keyword>
<dbReference type="GO" id="GO:0044331">
    <property type="term" value="P:cell-cell adhesion mediated by cadherin"/>
    <property type="evidence" value="ECO:0007669"/>
    <property type="project" value="TreeGrafter"/>
</dbReference>
<feature type="region of interest" description="Disordered" evidence="9">
    <location>
        <begin position="2758"/>
        <end position="2808"/>
    </location>
</feature>
<dbReference type="GO" id="GO:0045296">
    <property type="term" value="F:cadherin binding"/>
    <property type="evidence" value="ECO:0007669"/>
    <property type="project" value="TreeGrafter"/>
</dbReference>
<feature type="transmembrane region" description="Helical" evidence="10">
    <location>
        <begin position="2704"/>
        <end position="2729"/>
    </location>
</feature>
<dbReference type="GO" id="GO:0008013">
    <property type="term" value="F:beta-catenin binding"/>
    <property type="evidence" value="ECO:0007669"/>
    <property type="project" value="TreeGrafter"/>
</dbReference>
<dbReference type="InterPro" id="IPR002126">
    <property type="entry name" value="Cadherin-like_dom"/>
</dbReference>
<evidence type="ECO:0000259" key="11">
    <source>
        <dbReference type="PROSITE" id="PS50268"/>
    </source>
</evidence>
<dbReference type="PANTHER" id="PTHR24027:SF422">
    <property type="entry name" value="CADHERIN DOMAIN-CONTAINING PROTEIN"/>
    <property type="match status" value="1"/>
</dbReference>
<dbReference type="Gene3D" id="2.60.40.60">
    <property type="entry name" value="Cadherins"/>
    <property type="match status" value="5"/>
</dbReference>
<keyword evidence="2 10" id="KW-0812">Transmembrane</keyword>
<evidence type="ECO:0000313" key="13">
    <source>
        <dbReference type="Proteomes" id="UP000828390"/>
    </source>
</evidence>
<keyword evidence="6 10" id="KW-1133">Transmembrane helix</keyword>
<reference evidence="12" key="2">
    <citation type="submission" date="2020-11" db="EMBL/GenBank/DDBJ databases">
        <authorList>
            <person name="McCartney M.A."/>
            <person name="Auch B."/>
            <person name="Kono T."/>
            <person name="Mallez S."/>
            <person name="Becker A."/>
            <person name="Gohl D.M."/>
            <person name="Silverstein K.A.T."/>
            <person name="Koren S."/>
            <person name="Bechman K.B."/>
            <person name="Herman A."/>
            <person name="Abrahante J.E."/>
            <person name="Garbe J."/>
        </authorList>
    </citation>
    <scope>NUCLEOTIDE SEQUENCE</scope>
    <source>
        <strain evidence="12">Duluth1</strain>
        <tissue evidence="12">Whole animal</tissue>
    </source>
</reference>
<dbReference type="PROSITE" id="PS50268">
    <property type="entry name" value="CADHERIN_2"/>
    <property type="match status" value="5"/>
</dbReference>
<keyword evidence="13" id="KW-1185">Reference proteome</keyword>
<accession>A0A9D4HN25</accession>
<keyword evidence="4" id="KW-0677">Repeat</keyword>
<dbReference type="GO" id="GO:0016477">
    <property type="term" value="P:cell migration"/>
    <property type="evidence" value="ECO:0007669"/>
    <property type="project" value="TreeGrafter"/>
</dbReference>
<evidence type="ECO:0000256" key="2">
    <source>
        <dbReference type="ARBA" id="ARBA00022692"/>
    </source>
</evidence>
<dbReference type="GO" id="GO:0007043">
    <property type="term" value="P:cell-cell junction assembly"/>
    <property type="evidence" value="ECO:0007669"/>
    <property type="project" value="TreeGrafter"/>
</dbReference>
<feature type="domain" description="Cadherin" evidence="11">
    <location>
        <begin position="196"/>
        <end position="298"/>
    </location>
</feature>
<evidence type="ECO:0000256" key="1">
    <source>
        <dbReference type="ARBA" id="ARBA00004167"/>
    </source>
</evidence>
<feature type="domain" description="Cadherin" evidence="11">
    <location>
        <begin position="1139"/>
        <end position="1244"/>
    </location>
</feature>
<dbReference type="GO" id="GO:0034332">
    <property type="term" value="P:adherens junction organization"/>
    <property type="evidence" value="ECO:0007669"/>
    <property type="project" value="TreeGrafter"/>
</dbReference>
<dbReference type="EMBL" id="JAIWYP010000012">
    <property type="protein sequence ID" value="KAH3725349.1"/>
    <property type="molecule type" value="Genomic_DNA"/>
</dbReference>
<dbReference type="Proteomes" id="UP000828390">
    <property type="component" value="Unassembled WGS sequence"/>
</dbReference>
<evidence type="ECO:0000256" key="8">
    <source>
        <dbReference type="PROSITE-ProRule" id="PRU00043"/>
    </source>
</evidence>
<comment type="caution">
    <text evidence="12">The sequence shown here is derived from an EMBL/GenBank/DDBJ whole genome shotgun (WGS) entry which is preliminary data.</text>
</comment>
<evidence type="ECO:0000256" key="9">
    <source>
        <dbReference type="SAM" id="MobiDB-lite"/>
    </source>
</evidence>
<dbReference type="PRINTS" id="PR00205">
    <property type="entry name" value="CADHERIN"/>
</dbReference>
<dbReference type="PANTHER" id="PTHR24027">
    <property type="entry name" value="CADHERIN-23"/>
    <property type="match status" value="1"/>
</dbReference>
<reference evidence="12" key="1">
    <citation type="journal article" date="2019" name="bioRxiv">
        <title>The Genome of the Zebra Mussel, Dreissena polymorpha: A Resource for Invasive Species Research.</title>
        <authorList>
            <person name="McCartney M.A."/>
            <person name="Auch B."/>
            <person name="Kono T."/>
            <person name="Mallez S."/>
            <person name="Zhang Y."/>
            <person name="Obille A."/>
            <person name="Becker A."/>
            <person name="Abrahante J.E."/>
            <person name="Garbe J."/>
            <person name="Badalamenti J.P."/>
            <person name="Herman A."/>
            <person name="Mangelson H."/>
            <person name="Liachko I."/>
            <person name="Sullivan S."/>
            <person name="Sone E.D."/>
            <person name="Koren S."/>
            <person name="Silverstein K.A.T."/>
            <person name="Beckman K.B."/>
            <person name="Gohl D.M."/>
        </authorList>
    </citation>
    <scope>NUCLEOTIDE SEQUENCE</scope>
    <source>
        <strain evidence="12">Duluth1</strain>
        <tissue evidence="12">Whole animal</tissue>
    </source>
</reference>
<feature type="region of interest" description="Disordered" evidence="9">
    <location>
        <begin position="618"/>
        <end position="642"/>
    </location>
</feature>
<evidence type="ECO:0000256" key="7">
    <source>
        <dbReference type="ARBA" id="ARBA00023136"/>
    </source>
</evidence>
<evidence type="ECO:0000256" key="10">
    <source>
        <dbReference type="SAM" id="Phobius"/>
    </source>
</evidence>
<feature type="domain" description="Cadherin" evidence="11">
    <location>
        <begin position="2358"/>
        <end position="2465"/>
    </location>
</feature>
<dbReference type="Pfam" id="PF00028">
    <property type="entry name" value="Cadherin"/>
    <property type="match status" value="3"/>
</dbReference>
<feature type="domain" description="Cadherin" evidence="11">
    <location>
        <begin position="300"/>
        <end position="408"/>
    </location>
</feature>
<organism evidence="12 13">
    <name type="scientific">Dreissena polymorpha</name>
    <name type="common">Zebra mussel</name>
    <name type="synonym">Mytilus polymorpha</name>
    <dbReference type="NCBI Taxonomy" id="45954"/>
    <lineage>
        <taxon>Eukaryota</taxon>
        <taxon>Metazoa</taxon>
        <taxon>Spiralia</taxon>
        <taxon>Lophotrochozoa</taxon>
        <taxon>Mollusca</taxon>
        <taxon>Bivalvia</taxon>
        <taxon>Autobranchia</taxon>
        <taxon>Heteroconchia</taxon>
        <taxon>Euheterodonta</taxon>
        <taxon>Imparidentia</taxon>
        <taxon>Neoheterodontei</taxon>
        <taxon>Myida</taxon>
        <taxon>Dreissenoidea</taxon>
        <taxon>Dreissenidae</taxon>
        <taxon>Dreissena</taxon>
    </lineage>
</organism>
<dbReference type="InterPro" id="IPR039808">
    <property type="entry name" value="Cadherin"/>
</dbReference>
<evidence type="ECO:0000256" key="4">
    <source>
        <dbReference type="ARBA" id="ARBA00022737"/>
    </source>
</evidence>
<dbReference type="InterPro" id="IPR015919">
    <property type="entry name" value="Cadherin-like_sf"/>
</dbReference>
<feature type="compositionally biased region" description="Low complexity" evidence="9">
    <location>
        <begin position="621"/>
        <end position="631"/>
    </location>
</feature>
<dbReference type="GO" id="GO:0000902">
    <property type="term" value="P:cell morphogenesis"/>
    <property type="evidence" value="ECO:0007669"/>
    <property type="project" value="TreeGrafter"/>
</dbReference>
<protein>
    <recommendedName>
        <fullName evidence="11">Cadherin domain-containing protein</fullName>
    </recommendedName>
</protein>
<dbReference type="GO" id="GO:0016339">
    <property type="term" value="P:calcium-dependent cell-cell adhesion via plasma membrane cell adhesion molecules"/>
    <property type="evidence" value="ECO:0007669"/>
    <property type="project" value="TreeGrafter"/>
</dbReference>
<dbReference type="SUPFAM" id="SSF49313">
    <property type="entry name" value="Cadherin-like"/>
    <property type="match status" value="5"/>
</dbReference>
<feature type="domain" description="Cadherin" evidence="11">
    <location>
        <begin position="415"/>
        <end position="522"/>
    </location>
</feature>
<dbReference type="GO" id="GO:0007156">
    <property type="term" value="P:homophilic cell adhesion via plasma membrane adhesion molecules"/>
    <property type="evidence" value="ECO:0007669"/>
    <property type="project" value="InterPro"/>
</dbReference>
<sequence>MTSDQNTDDEVICAITNPNDNKPFYMVETFIGSGVFVVKNYVAGTNTERKLSSAKLAYTVSISCNDSIGQGDTGDLKINVIPNEGPSLTTIIGTISRNVDQSTVFKGAVLLTEAAKDPEGDALTYTCTVNSSNNPLTCAVDKNTLSIKMRRNVSIGRENDKVFSIDVCVGDEKHVKHSCGILTIVFTAKHTYPSITNLPTSILVPEDKAVGSTLFEPVVFDLDVPVETKQFSMKVVPASASSYFLLDKTTGFVTLAKGLDYETTSSYSLYIDVKDPYLSSQSSGRLIINVTNVNEPNTLTAKKTTISFKETRKVGTSFNFGLRCTDADDFDTQTFSIKSGTHKDYFRMDSSSPLIYLTKSWDLEDGTASIYGVTSTMLVVQCEDSGGLTSDVYLYFLIEDVNDHKPVFNYTLPPGQTDFKFKLASNASLSTSLLTLSATDPDISYDILGNGLGRKYFRMEKRVSRKRATSTTAELKLRQPLDFSNTKTFIFYVKISDGGTPPQFDTLEITVQYSPDPHVPKAADISKCITCSKSGQSLIAVLAVECAIALGLIVHALFATRIIGSSDKIPPILANNPGNKRFHFNKNRVTQIGNITKEAHRLKIQETALASTKTMTLTNLDSSSDSSSSSESDSDQAVHVNRRRDHVAKSGFFATSRLNRFASKVPSNSGFPAPVYDRQIKMPQTGSLSRTHPVHFLSKSGLSSRNASGSERQTGGVFTIANPANAPRSGASTGLPSGIYAGGSVCHLLLLSVDKLDSSAFLNGPNVTSLDVNFDNEITIWENVQAECGVTYTKEKTCIDSDCQSNQIEANGEVINPNNCSYTCIETVHDLINCDSCSINKKAYLDIDGNSIKKSECLDHNCTNSLCKPPCATPLTLRYKVTCTATNPSSLSNFTSDTLYETFELKFIDDAKPLLTFDTLVTNNMEVSQSISKGSLINKVYCNTTDFPEEQDFCSFYTNDAPAWLFVEPDSGDISVTGPIFDSGKINCTICAKNRREKISCKKLTITIYTSYVNNLPHTTSLHENTDNQENVWRVAARCDVTHTCGAFTCSSLAICDSCSVDNGLFGANVLNIYKRACTKRLCNPCYISDFCGTKDTSIPYTVSCTATGYISTGTATASATLTFTADVKPPFAFAVDRQSIRTGSVVNKVFSNPKETSDDNDNVTFTIEGGRPSWLNVDSVNGDIKVISTLTSETSQSYTVNVCAKNRRNLATCNDLDITMYYNSITSVPYISDLHENTDDKKFIWDVRATCEITYTCFTNYTCSKSVDCDSCSVSNSDNFFGIDGFAVYKKECQNKLCDDCDIAEFCVNAFEFYDYTVPCVRVNENYINFTTGTASLTKRLSFFEDVNPSFDFEIKLGNNIFIGKSIDGTNQTVNKVFSSPNETSDDNDYVKFYIESVDKPDWLAVVRETGEVQVTQKMTSEIADLLSTEICVENRRHHKTCKTLTITIYHTSIKNSPDIVELHENTDRVKMLWRVTGTCDITYTCHGIYTCSETHDCDSCRVTDDYNFFRIAEPEHEVYKKQCKVPLCKTCYIADFCANENESYHYTVDCVKTNYNNFGNFTSGHGINTSSLSFYKDVVPELYYAEGTHVNVFKNNSFVGTVINKMISNPIEEEDDNDNITYYTTIEPRPSWIHNKQLFTLDTSNGYIKVAEPLTDQFSYSFNMTNCVINRRGFEHCENFDITLWACYQTPNCTDQEILDLWDTHGILGHSSNNSLFKMIYPQPIYHFPDFRNTWSQLTWALENGGFEEATIDPLTGEIYLTRNISIWPAWPSKTYIMTVTVGNSESCYTTTCQIDVKIWYTNWVPRISSLPAEMTLHEDTDEETLLHHLEVYDYNNDRPSDGHELEDNSTCWIEHVFDQWGENDMELFELEEDPNNPKRWNSYTLYKRQCIVPNSLYNPPCGFKRENYTCPKHTGCMTYNVTQWNLPKKIAINLREGSEHDIIFSTMYSDEENENLTYEYTFIQEETGLPVTYFKGDPSGNYYNQLGNISLTTYLYDTPKNKTYKIQICGHDRRNEICDYLTVELKEYCGTTPECSSDSVTNDTELAVSSVIFNVQNLVTNPNSFQALEYSLTTKHPDLFEINSTTGLIRTTSKIPAKYPSTTYVLNAFVTDVDSCGTYSVCPLFLHVTYVNYPLNITNLPNASPVKILEDEDTNMLLYTIETYDRNPDDDVLCSVSNPDENKPFYIDETFKGSGIYVIKNHVAGTNTERQLVEPSYTITIRCVDSLGDGDTGNLSIDVIPNTGPTLTTLTGTLKRDVDQSTVFMGMTLITERAMDAEGDSLNYTCTVDNSNNPLTCFVDESFILIKLRRNVSITTERGKVFAIDVCVGDPKHPNHDCGRLEVTFNSSNSYPSIINLPFVKHVPEDSVIGTVLFTPEVEDIDLPVEPKTFDMTVLPASASGYFSLDKSTGSVILSKKLDYESLQKYSVLMRVHDTYLRSQSSKVLVINVTDVNEPNKISAKFTTKTFKETKKRGTKFEFGLECSDEDFYDQQTLTIVSGTYKDYFSLNNSDRKIYLEKVWDLEDPVTRLPSSTMITVQCEDSANHTAIEYLEFVIEDVREQRPDISYALPSGESTLILQINSSTPLALVLLTVTVHLNANERDIFSFGIIGNGLGRKYFRMERVYPRKRSTDTVQAQLKLRQPMKLNYHKSFSFNIKVSDGGTPPLISAIPMSVNYTADAHVPKEADINKCVTCSHTGRSLIGMLVVECLIIAGLFVHGLVAMGIICKSNNRLKKLFSKAGKKIYKGRWKITSNPAKTRFKPRNQGLNAGGSRSKPDSAIPSSSSSSSEGEEEVSGSRRADHVARHKFHAKRYTTGMDWGPSTSTGLPRPIYSQDVTGETEPEGIGRTLAQIVRERRKVRKEESIIISRVLGRKKSSGGDSRSKLAFGLPIKNVTSSGALPGGIYAGREGYET</sequence>
<keyword evidence="5 8" id="KW-0106">Calcium</keyword>
<evidence type="ECO:0000256" key="3">
    <source>
        <dbReference type="ARBA" id="ARBA00022729"/>
    </source>
</evidence>